<dbReference type="Gene3D" id="3.40.50.300">
    <property type="entry name" value="P-loop containing nucleotide triphosphate hydrolases"/>
    <property type="match status" value="1"/>
</dbReference>
<dbReference type="InterPro" id="IPR014017">
    <property type="entry name" value="DNA_helicase_UvrD-like_C"/>
</dbReference>
<accession>A0AAW1S8J5</accession>
<evidence type="ECO:0000313" key="8">
    <source>
        <dbReference type="EMBL" id="KAK9842410.1"/>
    </source>
</evidence>
<feature type="region of interest" description="Disordered" evidence="5">
    <location>
        <begin position="337"/>
        <end position="357"/>
    </location>
</feature>
<evidence type="ECO:0000259" key="7">
    <source>
        <dbReference type="Pfam" id="PF13361"/>
    </source>
</evidence>
<dbReference type="GO" id="GO:0016787">
    <property type="term" value="F:hydrolase activity"/>
    <property type="evidence" value="ECO:0007669"/>
    <property type="project" value="UniProtKB-KW"/>
</dbReference>
<dbReference type="Proteomes" id="UP001485043">
    <property type="component" value="Unassembled WGS sequence"/>
</dbReference>
<keyword evidence="3" id="KW-0347">Helicase</keyword>
<feature type="region of interest" description="Disordered" evidence="5">
    <location>
        <begin position="821"/>
        <end position="855"/>
    </location>
</feature>
<dbReference type="Pfam" id="PF00580">
    <property type="entry name" value="UvrD-helicase"/>
    <property type="match status" value="1"/>
</dbReference>
<comment type="caution">
    <text evidence="8">The sequence shown here is derived from an EMBL/GenBank/DDBJ whole genome shotgun (WGS) entry which is preliminary data.</text>
</comment>
<name>A0AAW1S8J5_9CHLO</name>
<sequence>MSEATFFRISGELSSLKAQHVILQTAVHAVRSSQISYKILTPLMAYLKQPGLMSDAKESVAMQSRIDLICESLMEHRSHGCNESNGGLTALGLVLGCEEWWTPGQEPKALIILQKVLRHVNPSANTTSSYIRDCGGARSCTKWSPFDLALLTESSSAATLVVDALVHHRAIWKLEPNNPAEDSSALCSCSSVLSHALVMKAAGTVHQFFPDVAETAIEQYKAPQLEEVLDAKMEKPMAEAVSEWILGHKTKLLDPILKAVEYGRIDHLPILAAFMQTFHAPDSRGQVPMDLAKKTRSKGMRKHLVSALEQYAPISAEQPAATSSDPQATKLSTLVEAGTSSMSGKGTGQSNTPSSDRSTKFMEFSLVTLLAQLTSVMASPQEASGSADALEAREDPLDVFQRLLSAHLPPTHCDSPAPTDADAMATVDDTVPSSQPADDDIGKSGDFDALDGLPWSFTITRKARQEWAGLDLPFRRMVLNKLRSLAMGLWPSERSVKRINASNPALHDLELWSCKLLKGARILFEIAVDFEEASRTWKEMLRLWVITLSHDDYERAILSIQASHLKSRKAQQRLKLRAIKQDLELPGQSARVPKTFNEEATGMSARLPAAPHAASTDVDLREHHPAANPAQDTYTMLKFYNLQSALVKSVMDGLNDEAIDFPFRVSPSEQRIIELDPSSSIILVGRSGTGKTTCAVYRIWAQWLASRSSDEPVKQVFITASATLRLQVAKAFRKLQAAVVGLEQAAELEQAALREIHTFANVSARAFPLFLSTRAYLYALDATLPSPFLKRNADGSLVSSPIDYGDAEGTLEVVEMDLLDTDDDEADGDGSSADGRGDDTSGSDDDTSPTKGTAGVRKQELSFMGFKKIWTAITTKEERLTLQPTLVYQEVVSYIKGSREALETAEGFLSLEQYLMVGKKRAPNFSEQERRRVYPVFQAYMRHLQGSRHGGKHSVCFFDNLDLVAHLYRAFSNGYSGTQISNIYRDEVQDFTQAELLLDFRVVSSASGLFYCGDSCQTIARGVGFRFADIRTLFHDEAEGSQGSQSVALPEIEHLQINYRTHSGITNVAASVVDLIRHHFPLHLDRLAREEAFFSGPLPLLLTALKLDDLAILLGGSDRASSQVEFGAHQVVLVRETSKREHLPPALQQSRALVMTVPQAKGLEFDDVFLLDFFADSPANTEWRVLLTYLEEMVPQGATEVDMEAEADLRPLRFDPLRHGMLCEELKHLYTAITRAKNNVIIFDSNPKKRAPFFQYLQRLNLARVVRSILTDGLDASQVSLRQVKDSPAEWCRRGVNLLDNKLYEFAQQCFETANDAVYAAVTWAITSLQKLGRMQHGQKKACRAQVGKALLFAAANADQALLPVSPQQRRAWAQKAAIFLAKSGHLDAHLR</sequence>
<dbReference type="PANTHER" id="PTHR21529:SF4">
    <property type="entry name" value="TPR AND ANKYRIN REPEAT-CONTAINING PROTEIN 1"/>
    <property type="match status" value="1"/>
</dbReference>
<evidence type="ECO:0000256" key="4">
    <source>
        <dbReference type="ARBA" id="ARBA00022840"/>
    </source>
</evidence>
<dbReference type="Pfam" id="PF13361">
    <property type="entry name" value="UvrD_C"/>
    <property type="match status" value="1"/>
</dbReference>
<reference evidence="8 9" key="1">
    <citation type="journal article" date="2024" name="Nat. Commun.">
        <title>Phylogenomics reveals the evolutionary origins of lichenization in chlorophyte algae.</title>
        <authorList>
            <person name="Puginier C."/>
            <person name="Libourel C."/>
            <person name="Otte J."/>
            <person name="Skaloud P."/>
            <person name="Haon M."/>
            <person name="Grisel S."/>
            <person name="Petersen M."/>
            <person name="Berrin J.G."/>
            <person name="Delaux P.M."/>
            <person name="Dal Grande F."/>
            <person name="Keller J."/>
        </authorList>
    </citation>
    <scope>NUCLEOTIDE SEQUENCE [LARGE SCALE GENOMIC DNA]</scope>
    <source>
        <strain evidence="8 9">SAG 2523</strain>
    </source>
</reference>
<dbReference type="InterPro" id="IPR027417">
    <property type="entry name" value="P-loop_NTPase"/>
</dbReference>
<keyword evidence="9" id="KW-1185">Reference proteome</keyword>
<dbReference type="GO" id="GO:0005524">
    <property type="term" value="F:ATP binding"/>
    <property type="evidence" value="ECO:0007669"/>
    <property type="project" value="UniProtKB-KW"/>
</dbReference>
<evidence type="ECO:0000256" key="3">
    <source>
        <dbReference type="ARBA" id="ARBA00022806"/>
    </source>
</evidence>
<protein>
    <recommendedName>
        <fullName evidence="10">UvrD-like helicase ATP-binding domain-containing protein</fullName>
    </recommendedName>
</protein>
<dbReference type="SUPFAM" id="SSF52540">
    <property type="entry name" value="P-loop containing nucleoside triphosphate hydrolases"/>
    <property type="match status" value="1"/>
</dbReference>
<dbReference type="InterPro" id="IPR014016">
    <property type="entry name" value="UvrD-like_ATP-bd"/>
</dbReference>
<feature type="compositionally biased region" description="Polar residues" evidence="5">
    <location>
        <begin position="337"/>
        <end position="356"/>
    </location>
</feature>
<evidence type="ECO:0000259" key="6">
    <source>
        <dbReference type="Pfam" id="PF00580"/>
    </source>
</evidence>
<keyword evidence="2" id="KW-0378">Hydrolase</keyword>
<evidence type="ECO:0000256" key="5">
    <source>
        <dbReference type="SAM" id="MobiDB-lite"/>
    </source>
</evidence>
<evidence type="ECO:0000256" key="1">
    <source>
        <dbReference type="ARBA" id="ARBA00022741"/>
    </source>
</evidence>
<keyword evidence="4" id="KW-0067">ATP-binding</keyword>
<gene>
    <name evidence="8" type="ORF">WJX84_005751</name>
</gene>
<dbReference type="EMBL" id="JALJOV010001713">
    <property type="protein sequence ID" value="KAK9842410.1"/>
    <property type="molecule type" value="Genomic_DNA"/>
</dbReference>
<proteinExistence type="predicted"/>
<evidence type="ECO:0000313" key="9">
    <source>
        <dbReference type="Proteomes" id="UP001485043"/>
    </source>
</evidence>
<dbReference type="PANTHER" id="PTHR21529">
    <property type="entry name" value="MAMMARY TURMOR VIRUS RECEPTOR HOMOLOG 1, 2 MTVR1, 2"/>
    <property type="match status" value="1"/>
</dbReference>
<evidence type="ECO:0000256" key="2">
    <source>
        <dbReference type="ARBA" id="ARBA00022801"/>
    </source>
</evidence>
<feature type="domain" description="UvrD-like helicase ATP-binding" evidence="6">
    <location>
        <begin position="669"/>
        <end position="1035"/>
    </location>
</feature>
<organism evidence="8 9">
    <name type="scientific">Apatococcus fuscideae</name>
    <dbReference type="NCBI Taxonomy" id="2026836"/>
    <lineage>
        <taxon>Eukaryota</taxon>
        <taxon>Viridiplantae</taxon>
        <taxon>Chlorophyta</taxon>
        <taxon>core chlorophytes</taxon>
        <taxon>Trebouxiophyceae</taxon>
        <taxon>Chlorellales</taxon>
        <taxon>Chlorellaceae</taxon>
        <taxon>Apatococcus</taxon>
    </lineage>
</organism>
<feature type="domain" description="UvrD-like helicase C-terminal" evidence="7">
    <location>
        <begin position="1148"/>
        <end position="1242"/>
    </location>
</feature>
<dbReference type="GO" id="GO:0004386">
    <property type="term" value="F:helicase activity"/>
    <property type="evidence" value="ECO:0007669"/>
    <property type="project" value="UniProtKB-KW"/>
</dbReference>
<dbReference type="InterPro" id="IPR039904">
    <property type="entry name" value="TRANK1"/>
</dbReference>
<keyword evidence="1" id="KW-0547">Nucleotide-binding</keyword>
<evidence type="ECO:0008006" key="10">
    <source>
        <dbReference type="Google" id="ProtNLM"/>
    </source>
</evidence>